<dbReference type="InterPro" id="IPR036034">
    <property type="entry name" value="PDZ_sf"/>
</dbReference>
<evidence type="ECO:0000256" key="1">
    <source>
        <dbReference type="SAM" id="Coils"/>
    </source>
</evidence>
<keyword evidence="4" id="KW-1185">Reference proteome</keyword>
<accession>A0AA36IJJ4</accession>
<sequence length="307" mass="33293">MDGQGSVMAQGPERSDRPFPAPPGLSAQEASTHEAVREAVLRDIEAKVAEKMDEVWQKGQQMLAQVQKKQQEKTEQLTAQIVQCKEQQAALERENQALKQVLTDLAQKLMQLGKDSPGLSSAPTTASNTATPQRSDTGPEAEYSSTPLREDPSQVPPFPQPLQPPAPLLLSEALCSSSPMHLSLASTLQACGPMVFSMTLRKADGAELGLNVKPLDEVLLVEGVRPEGAVEAWNRQCASSAHPERVVLAGDRIRSVNNQTDPEKMLEECREKQLLKLTLVRGDGPVPEIPSKSLRADASEFVPKAPE</sequence>
<gene>
    <name evidence="3" type="ORF">EVOR1521_LOCUS13596</name>
</gene>
<protein>
    <recommendedName>
        <fullName evidence="5">PDZ domain-containing protein</fullName>
    </recommendedName>
</protein>
<dbReference type="EMBL" id="CAUJNA010001535">
    <property type="protein sequence ID" value="CAJ1387537.1"/>
    <property type="molecule type" value="Genomic_DNA"/>
</dbReference>
<feature type="region of interest" description="Disordered" evidence="2">
    <location>
        <begin position="1"/>
        <end position="34"/>
    </location>
</feature>
<feature type="region of interest" description="Disordered" evidence="2">
    <location>
        <begin position="283"/>
        <end position="307"/>
    </location>
</feature>
<name>A0AA36IJJ4_9DINO</name>
<evidence type="ECO:0008006" key="5">
    <source>
        <dbReference type="Google" id="ProtNLM"/>
    </source>
</evidence>
<dbReference type="AlphaFoldDB" id="A0AA36IJJ4"/>
<feature type="compositionally biased region" description="Low complexity" evidence="2">
    <location>
        <begin position="120"/>
        <end position="132"/>
    </location>
</feature>
<proteinExistence type="predicted"/>
<comment type="caution">
    <text evidence="3">The sequence shown here is derived from an EMBL/GenBank/DDBJ whole genome shotgun (WGS) entry which is preliminary data.</text>
</comment>
<evidence type="ECO:0000313" key="3">
    <source>
        <dbReference type="EMBL" id="CAJ1387537.1"/>
    </source>
</evidence>
<evidence type="ECO:0000313" key="4">
    <source>
        <dbReference type="Proteomes" id="UP001178507"/>
    </source>
</evidence>
<dbReference type="Proteomes" id="UP001178507">
    <property type="component" value="Unassembled WGS sequence"/>
</dbReference>
<feature type="region of interest" description="Disordered" evidence="2">
    <location>
        <begin position="113"/>
        <end position="165"/>
    </location>
</feature>
<feature type="coiled-coil region" evidence="1">
    <location>
        <begin position="67"/>
        <end position="108"/>
    </location>
</feature>
<evidence type="ECO:0000256" key="2">
    <source>
        <dbReference type="SAM" id="MobiDB-lite"/>
    </source>
</evidence>
<keyword evidence="1" id="KW-0175">Coiled coil</keyword>
<reference evidence="3" key="1">
    <citation type="submission" date="2023-08" db="EMBL/GenBank/DDBJ databases">
        <authorList>
            <person name="Chen Y."/>
            <person name="Shah S."/>
            <person name="Dougan E. K."/>
            <person name="Thang M."/>
            <person name="Chan C."/>
        </authorList>
    </citation>
    <scope>NUCLEOTIDE SEQUENCE</scope>
</reference>
<dbReference type="SUPFAM" id="SSF50156">
    <property type="entry name" value="PDZ domain-like"/>
    <property type="match status" value="1"/>
</dbReference>
<organism evidence="3 4">
    <name type="scientific">Effrenium voratum</name>
    <dbReference type="NCBI Taxonomy" id="2562239"/>
    <lineage>
        <taxon>Eukaryota</taxon>
        <taxon>Sar</taxon>
        <taxon>Alveolata</taxon>
        <taxon>Dinophyceae</taxon>
        <taxon>Suessiales</taxon>
        <taxon>Symbiodiniaceae</taxon>
        <taxon>Effrenium</taxon>
    </lineage>
</organism>
<feature type="compositionally biased region" description="Pro residues" evidence="2">
    <location>
        <begin position="154"/>
        <end position="165"/>
    </location>
</feature>